<dbReference type="GO" id="GO:0008483">
    <property type="term" value="F:transaminase activity"/>
    <property type="evidence" value="ECO:0007669"/>
    <property type="project" value="UniProtKB-KW"/>
</dbReference>
<evidence type="ECO:0000256" key="1">
    <source>
        <dbReference type="ARBA" id="ARBA00001933"/>
    </source>
</evidence>
<evidence type="ECO:0000256" key="2">
    <source>
        <dbReference type="ARBA" id="ARBA00007441"/>
    </source>
</evidence>
<evidence type="ECO:0000313" key="9">
    <source>
        <dbReference type="Proteomes" id="UP000068196"/>
    </source>
</evidence>
<dbReference type="Gene3D" id="3.90.1150.10">
    <property type="entry name" value="Aspartate Aminotransferase, domain 1"/>
    <property type="match status" value="1"/>
</dbReference>
<dbReference type="InterPro" id="IPR015424">
    <property type="entry name" value="PyrdxlP-dep_Trfase"/>
</dbReference>
<dbReference type="KEGG" id="cthi:THC_1748"/>
<dbReference type="GO" id="GO:0006520">
    <property type="term" value="P:amino acid metabolic process"/>
    <property type="evidence" value="ECO:0007669"/>
    <property type="project" value="InterPro"/>
</dbReference>
<reference evidence="8 9" key="1">
    <citation type="journal article" date="2016" name="Int. J. Syst. Evol. Microbiol.">
        <title>Caldimicrobium thiodismutans sp. nov., a sulfur-disproportionating bacterium isolated from a hot spring, and emended description of the genus Caldimicrobium.</title>
        <authorList>
            <person name="Kojima H."/>
            <person name="Umezawa K."/>
            <person name="Fukui M."/>
        </authorList>
    </citation>
    <scope>NUCLEOTIDE SEQUENCE [LARGE SCALE GENOMIC DNA]</scope>
    <source>
        <strain evidence="8 9">TF1</strain>
    </source>
</reference>
<dbReference type="PANTHER" id="PTHR46383">
    <property type="entry name" value="ASPARTATE AMINOTRANSFERASE"/>
    <property type="match status" value="1"/>
</dbReference>
<comment type="cofactor">
    <cofactor evidence="1 6">
        <name>pyridoxal 5'-phosphate</name>
        <dbReference type="ChEBI" id="CHEBI:597326"/>
    </cofactor>
</comment>
<dbReference type="InterPro" id="IPR015421">
    <property type="entry name" value="PyrdxlP-dep_Trfase_major"/>
</dbReference>
<evidence type="ECO:0000256" key="6">
    <source>
        <dbReference type="RuleBase" id="RU000481"/>
    </source>
</evidence>
<dbReference type="PATRIC" id="fig|1653476.3.peg.1825"/>
<dbReference type="FunFam" id="3.40.640.10:FF:000033">
    <property type="entry name" value="Aspartate aminotransferase"/>
    <property type="match status" value="1"/>
</dbReference>
<dbReference type="InterPro" id="IPR004839">
    <property type="entry name" value="Aminotransferase_I/II_large"/>
</dbReference>
<proteinExistence type="inferred from homology"/>
<comment type="similarity">
    <text evidence="2 6">Belongs to the class-I pyridoxal-phosphate-dependent aminotransferase family.</text>
</comment>
<accession>A0A0U5AJM8</accession>
<evidence type="ECO:0000313" key="8">
    <source>
        <dbReference type="EMBL" id="BAU24108.1"/>
    </source>
</evidence>
<dbReference type="InterPro" id="IPR015422">
    <property type="entry name" value="PyrdxlP-dep_Trfase_small"/>
</dbReference>
<evidence type="ECO:0000256" key="3">
    <source>
        <dbReference type="ARBA" id="ARBA00022576"/>
    </source>
</evidence>
<dbReference type="InterPro" id="IPR050596">
    <property type="entry name" value="AspAT/PAT-like"/>
</dbReference>
<name>A0A0U5AJM8_9BACT</name>
<dbReference type="SUPFAM" id="SSF53383">
    <property type="entry name" value="PLP-dependent transferases"/>
    <property type="match status" value="1"/>
</dbReference>
<dbReference type="PANTHER" id="PTHR46383:SF1">
    <property type="entry name" value="ASPARTATE AMINOTRANSFERASE"/>
    <property type="match status" value="1"/>
</dbReference>
<evidence type="ECO:0000256" key="4">
    <source>
        <dbReference type="ARBA" id="ARBA00022679"/>
    </source>
</evidence>
<organism evidence="8 9">
    <name type="scientific">Caldimicrobium thiodismutans</name>
    <dbReference type="NCBI Taxonomy" id="1653476"/>
    <lineage>
        <taxon>Bacteria</taxon>
        <taxon>Pseudomonadati</taxon>
        <taxon>Thermodesulfobacteriota</taxon>
        <taxon>Thermodesulfobacteria</taxon>
        <taxon>Thermodesulfobacteriales</taxon>
        <taxon>Thermodesulfobacteriaceae</taxon>
        <taxon>Caldimicrobium</taxon>
    </lineage>
</organism>
<reference evidence="9" key="2">
    <citation type="journal article" date="2016" name="Int. J. Syst. Evol. Microbiol.">
        <title>Caldimicrobium thiodismutans sp. nov., a sulfur-disproportionating bacterium isolated from a hot spring.</title>
        <authorList>
            <person name="Kojima H."/>
            <person name="Umezawa K."/>
            <person name="Fukui M."/>
        </authorList>
    </citation>
    <scope>NUCLEOTIDE SEQUENCE [LARGE SCALE GENOMIC DNA]</scope>
    <source>
        <strain evidence="9">TF1</strain>
    </source>
</reference>
<dbReference type="AlphaFoldDB" id="A0A0U5AJM8"/>
<feature type="domain" description="Aminotransferase class I/classII large" evidence="7">
    <location>
        <begin position="32"/>
        <end position="391"/>
    </location>
</feature>
<dbReference type="Pfam" id="PF00155">
    <property type="entry name" value="Aminotran_1_2"/>
    <property type="match status" value="1"/>
</dbReference>
<evidence type="ECO:0000259" key="7">
    <source>
        <dbReference type="Pfam" id="PF00155"/>
    </source>
</evidence>
<dbReference type="PROSITE" id="PS00105">
    <property type="entry name" value="AA_TRANSFER_CLASS_1"/>
    <property type="match status" value="1"/>
</dbReference>
<dbReference type="InterPro" id="IPR004838">
    <property type="entry name" value="NHTrfase_class1_PyrdxlP-BS"/>
</dbReference>
<sequence>MIKLSERVKALKPSATLAVDAKAKALKEQGVDVINLSAGEPDFDTPEPIKEACIKALKEGITKYAPTPGFLSLRKAICQKIYEDYALEYQPDEVIVSTGAKQAIFNLLLALVDEGDEVLVLSPYWVSYPEMVVCAGGRPKIVPSSFEKRFEPELEIIESTITPKTVGIIVNSPSNPTGLIYTGDFWKGLAELIEKHNLWLISDDIYDKLRFDEASPENILSYAPELKSRVFIVNGVSKTYAMTGWRIGWALGPKEVISACVKIQGQSTSHATSFAQKGAEAALKTPAEEINKMVKAFAKRASVLSSALQEIPEIDFIPPQGAFYLFARVSAYYGKKTHEGKVIQNSIDMAEYLLDRAQVAVVPGVAFGEDEFLRFSYATSEENLLKAVKRIKEALNALT</sequence>
<dbReference type="GO" id="GO:0030170">
    <property type="term" value="F:pyridoxal phosphate binding"/>
    <property type="evidence" value="ECO:0007669"/>
    <property type="project" value="InterPro"/>
</dbReference>
<dbReference type="EMBL" id="AP014945">
    <property type="protein sequence ID" value="BAU24108.1"/>
    <property type="molecule type" value="Genomic_DNA"/>
</dbReference>
<dbReference type="OrthoDB" id="9803354at2"/>
<dbReference type="STRING" id="1653476.THC_1748"/>
<protein>
    <recommendedName>
        <fullName evidence="6">Aminotransferase</fullName>
        <ecNumber evidence="6">2.6.1.-</ecNumber>
    </recommendedName>
</protein>
<keyword evidence="3 6" id="KW-0032">Aminotransferase</keyword>
<keyword evidence="4 6" id="KW-0808">Transferase</keyword>
<dbReference type="Gene3D" id="3.40.640.10">
    <property type="entry name" value="Type I PLP-dependent aspartate aminotransferase-like (Major domain)"/>
    <property type="match status" value="1"/>
</dbReference>
<dbReference type="RefSeq" id="WP_148638849.1">
    <property type="nucleotide sequence ID" value="NZ_AP014945.1"/>
</dbReference>
<keyword evidence="9" id="KW-1185">Reference proteome</keyword>
<dbReference type="CDD" id="cd00609">
    <property type="entry name" value="AAT_like"/>
    <property type="match status" value="1"/>
</dbReference>
<dbReference type="EC" id="2.6.1.-" evidence="6"/>
<keyword evidence="5" id="KW-0663">Pyridoxal phosphate</keyword>
<dbReference type="PRINTS" id="PR00753">
    <property type="entry name" value="ACCSYNTHASE"/>
</dbReference>
<evidence type="ECO:0000256" key="5">
    <source>
        <dbReference type="ARBA" id="ARBA00022898"/>
    </source>
</evidence>
<gene>
    <name evidence="8" type="ORF">THC_1748</name>
</gene>
<dbReference type="Proteomes" id="UP000068196">
    <property type="component" value="Chromosome"/>
</dbReference>